<dbReference type="PANTHER" id="PTHR24223">
    <property type="entry name" value="ATP-BINDING CASSETTE SUB-FAMILY C"/>
    <property type="match status" value="1"/>
</dbReference>
<dbReference type="Gene3D" id="3.40.50.300">
    <property type="entry name" value="P-loop containing nucleotide triphosphate hydrolases"/>
    <property type="match status" value="1"/>
</dbReference>
<evidence type="ECO:0000256" key="1">
    <source>
        <dbReference type="ARBA" id="ARBA00004141"/>
    </source>
</evidence>
<dbReference type="GO" id="GO:0005524">
    <property type="term" value="F:ATP binding"/>
    <property type="evidence" value="ECO:0007669"/>
    <property type="project" value="UniProtKB-KW"/>
</dbReference>
<evidence type="ECO:0000313" key="6">
    <source>
        <dbReference type="EMBL" id="CAF4336616.1"/>
    </source>
</evidence>
<gene>
    <name evidence="6" type="ORF">OTI717_LOCUS43121</name>
</gene>
<dbReference type="InterPro" id="IPR003439">
    <property type="entry name" value="ABC_transporter-like_ATP-bd"/>
</dbReference>
<comment type="caution">
    <text evidence="6">The sequence shown here is derived from an EMBL/GenBank/DDBJ whole genome shotgun (WGS) entry which is preliminary data.</text>
</comment>
<comment type="subcellular location">
    <subcellularLocation>
        <location evidence="1">Membrane</location>
        <topology evidence="1">Multi-pass membrane protein</topology>
    </subcellularLocation>
</comment>
<dbReference type="PANTHER" id="PTHR24223:SF456">
    <property type="entry name" value="MULTIDRUG RESISTANCE-ASSOCIATED PROTEIN LETHAL(2)03659"/>
    <property type="match status" value="1"/>
</dbReference>
<comment type="similarity">
    <text evidence="2">Belongs to the ABC transporter superfamily. ABCC family. Conjugate transporter (TC 3.A.1.208) subfamily.</text>
</comment>
<dbReference type="InterPro" id="IPR027417">
    <property type="entry name" value="P-loop_NTPase"/>
</dbReference>
<reference evidence="6" key="1">
    <citation type="submission" date="2021-02" db="EMBL/GenBank/DDBJ databases">
        <authorList>
            <person name="Nowell W R."/>
        </authorList>
    </citation>
    <scope>NUCLEOTIDE SEQUENCE</scope>
</reference>
<evidence type="ECO:0000256" key="2">
    <source>
        <dbReference type="ARBA" id="ARBA00009726"/>
    </source>
</evidence>
<sequence>MNEKRYNNIIKAYCLDIDLQNFGEVSDLLISGEKGVNLSGGQKARISLARALYTDADLYLLDDPLAAVDPK</sequence>
<proteinExistence type="inferred from homology"/>
<organism evidence="6 7">
    <name type="scientific">Rotaria sordida</name>
    <dbReference type="NCBI Taxonomy" id="392033"/>
    <lineage>
        <taxon>Eukaryota</taxon>
        <taxon>Metazoa</taxon>
        <taxon>Spiralia</taxon>
        <taxon>Gnathifera</taxon>
        <taxon>Rotifera</taxon>
        <taxon>Eurotatoria</taxon>
        <taxon>Bdelloidea</taxon>
        <taxon>Philodinida</taxon>
        <taxon>Philodinidae</taxon>
        <taxon>Rotaria</taxon>
    </lineage>
</organism>
<evidence type="ECO:0000259" key="5">
    <source>
        <dbReference type="Pfam" id="PF00005"/>
    </source>
</evidence>
<evidence type="ECO:0000313" key="7">
    <source>
        <dbReference type="Proteomes" id="UP000663823"/>
    </source>
</evidence>
<dbReference type="GO" id="GO:0042626">
    <property type="term" value="F:ATPase-coupled transmembrane transporter activity"/>
    <property type="evidence" value="ECO:0007669"/>
    <property type="project" value="TreeGrafter"/>
</dbReference>
<protein>
    <recommendedName>
        <fullName evidence="5">ABC transporter domain-containing protein</fullName>
    </recommendedName>
</protein>
<dbReference type="GO" id="GO:0016020">
    <property type="term" value="C:membrane"/>
    <property type="evidence" value="ECO:0007669"/>
    <property type="project" value="UniProtKB-SubCell"/>
</dbReference>
<dbReference type="Pfam" id="PF00005">
    <property type="entry name" value="ABC_tran"/>
    <property type="match status" value="1"/>
</dbReference>
<dbReference type="EMBL" id="CAJOAX010058773">
    <property type="protein sequence ID" value="CAF4336616.1"/>
    <property type="molecule type" value="Genomic_DNA"/>
</dbReference>
<dbReference type="InterPro" id="IPR050173">
    <property type="entry name" value="ABC_transporter_C-like"/>
</dbReference>
<dbReference type="GO" id="GO:0016887">
    <property type="term" value="F:ATP hydrolysis activity"/>
    <property type="evidence" value="ECO:0007669"/>
    <property type="project" value="InterPro"/>
</dbReference>
<keyword evidence="3" id="KW-0547">Nucleotide-binding</keyword>
<dbReference type="Proteomes" id="UP000663823">
    <property type="component" value="Unassembled WGS sequence"/>
</dbReference>
<dbReference type="AlphaFoldDB" id="A0A820K9Z3"/>
<keyword evidence="4" id="KW-0067">ATP-binding</keyword>
<accession>A0A820K9Z3</accession>
<feature type="non-terminal residue" evidence="6">
    <location>
        <position position="71"/>
    </location>
</feature>
<feature type="domain" description="ABC transporter" evidence="5">
    <location>
        <begin position="33"/>
        <end position="66"/>
    </location>
</feature>
<dbReference type="SUPFAM" id="SSF52540">
    <property type="entry name" value="P-loop containing nucleoside triphosphate hydrolases"/>
    <property type="match status" value="1"/>
</dbReference>
<name>A0A820K9Z3_9BILA</name>
<evidence type="ECO:0000256" key="4">
    <source>
        <dbReference type="ARBA" id="ARBA00022840"/>
    </source>
</evidence>
<evidence type="ECO:0000256" key="3">
    <source>
        <dbReference type="ARBA" id="ARBA00022741"/>
    </source>
</evidence>